<organism evidence="2 3">
    <name type="scientific">Hydrogenivirga caldilitoris</name>
    <dbReference type="NCBI Taxonomy" id="246264"/>
    <lineage>
        <taxon>Bacteria</taxon>
        <taxon>Pseudomonadati</taxon>
        <taxon>Aquificota</taxon>
        <taxon>Aquificia</taxon>
        <taxon>Aquificales</taxon>
        <taxon>Aquificaceae</taxon>
        <taxon>Hydrogenivirga</taxon>
    </lineage>
</organism>
<proteinExistence type="predicted"/>
<dbReference type="RefSeq" id="WP_121012779.1">
    <property type="nucleotide sequence ID" value="NZ_RCCJ01000001.1"/>
</dbReference>
<feature type="transmembrane region" description="Helical" evidence="1">
    <location>
        <begin position="41"/>
        <end position="62"/>
    </location>
</feature>
<sequence length="70" mass="7768">MRGKDIAALTVGLNLVGGIIAGLLVGYFVDWGAENWFGVKTSPWGLLIFFFIGIISGFRNAYRDMKRLED</sequence>
<keyword evidence="1" id="KW-0472">Membrane</keyword>
<feature type="transmembrane region" description="Helical" evidence="1">
    <location>
        <begin position="7"/>
        <end position="29"/>
    </location>
</feature>
<dbReference type="EMBL" id="RCCJ01000001">
    <property type="protein sequence ID" value="RLJ71415.1"/>
    <property type="molecule type" value="Genomic_DNA"/>
</dbReference>
<dbReference type="Proteomes" id="UP000267841">
    <property type="component" value="Unassembled WGS sequence"/>
</dbReference>
<gene>
    <name evidence="2" type="ORF">BCF55_1717</name>
</gene>
<keyword evidence="1" id="KW-1133">Transmembrane helix</keyword>
<dbReference type="Pfam" id="PF09527">
    <property type="entry name" value="ATPase_gene1"/>
    <property type="match status" value="1"/>
</dbReference>
<accession>A0A497XR13</accession>
<keyword evidence="3" id="KW-1185">Reference proteome</keyword>
<evidence type="ECO:0000313" key="2">
    <source>
        <dbReference type="EMBL" id="RLJ71415.1"/>
    </source>
</evidence>
<evidence type="ECO:0000256" key="1">
    <source>
        <dbReference type="SAM" id="Phobius"/>
    </source>
</evidence>
<reference evidence="2 3" key="1">
    <citation type="submission" date="2018-10" db="EMBL/GenBank/DDBJ databases">
        <title>Genomic Encyclopedia of Archaeal and Bacterial Type Strains, Phase II (KMG-II): from individual species to whole genera.</title>
        <authorList>
            <person name="Goeker M."/>
        </authorList>
    </citation>
    <scope>NUCLEOTIDE SEQUENCE [LARGE SCALE GENOMIC DNA]</scope>
    <source>
        <strain evidence="2 3">DSM 16510</strain>
    </source>
</reference>
<protein>
    <submittedName>
        <fullName evidence="2">ATP synthase protein I</fullName>
    </submittedName>
</protein>
<dbReference type="InterPro" id="IPR032820">
    <property type="entry name" value="ATPase_put"/>
</dbReference>
<keyword evidence="1" id="KW-0812">Transmembrane</keyword>
<comment type="caution">
    <text evidence="2">The sequence shown here is derived from an EMBL/GenBank/DDBJ whole genome shotgun (WGS) entry which is preliminary data.</text>
</comment>
<name>A0A497XR13_9AQUI</name>
<evidence type="ECO:0000313" key="3">
    <source>
        <dbReference type="Proteomes" id="UP000267841"/>
    </source>
</evidence>
<dbReference type="AlphaFoldDB" id="A0A497XR13"/>